<dbReference type="EMBL" id="BMAW01049166">
    <property type="protein sequence ID" value="GFS69473.1"/>
    <property type="molecule type" value="Genomic_DNA"/>
</dbReference>
<dbReference type="AlphaFoldDB" id="A0A8X6MNF4"/>
<proteinExistence type="predicted"/>
<evidence type="ECO:0000313" key="3">
    <source>
        <dbReference type="Proteomes" id="UP000887013"/>
    </source>
</evidence>
<dbReference type="EMBL" id="BMAW01012659">
    <property type="protein sequence ID" value="GFT29778.1"/>
    <property type="molecule type" value="Genomic_DNA"/>
</dbReference>
<gene>
    <name evidence="1" type="ORF">NPIL_534471</name>
    <name evidence="2" type="ORF">NPIL_63521</name>
</gene>
<evidence type="ECO:0000313" key="2">
    <source>
        <dbReference type="EMBL" id="GFT29778.1"/>
    </source>
</evidence>
<name>A0A8X6MNF4_NEPPI</name>
<accession>A0A8X6MNF4</accession>
<reference evidence="1" key="1">
    <citation type="submission" date="2020-08" db="EMBL/GenBank/DDBJ databases">
        <title>Multicomponent nature underlies the extraordinary mechanical properties of spider dragline silk.</title>
        <authorList>
            <person name="Kono N."/>
            <person name="Nakamura H."/>
            <person name="Mori M."/>
            <person name="Yoshida Y."/>
            <person name="Ohtoshi R."/>
            <person name="Malay A.D."/>
            <person name="Moran D.A.P."/>
            <person name="Tomita M."/>
            <person name="Numata K."/>
            <person name="Arakawa K."/>
        </authorList>
    </citation>
    <scope>NUCLEOTIDE SEQUENCE</scope>
</reference>
<protein>
    <submittedName>
        <fullName evidence="1">Uncharacterized protein</fullName>
    </submittedName>
</protein>
<keyword evidence="3" id="KW-1185">Reference proteome</keyword>
<comment type="caution">
    <text evidence="1">The sequence shown here is derived from an EMBL/GenBank/DDBJ whole genome shotgun (WGS) entry which is preliminary data.</text>
</comment>
<organism evidence="1 3">
    <name type="scientific">Nephila pilipes</name>
    <name type="common">Giant wood spider</name>
    <name type="synonym">Nephila maculata</name>
    <dbReference type="NCBI Taxonomy" id="299642"/>
    <lineage>
        <taxon>Eukaryota</taxon>
        <taxon>Metazoa</taxon>
        <taxon>Ecdysozoa</taxon>
        <taxon>Arthropoda</taxon>
        <taxon>Chelicerata</taxon>
        <taxon>Arachnida</taxon>
        <taxon>Araneae</taxon>
        <taxon>Araneomorphae</taxon>
        <taxon>Entelegynae</taxon>
        <taxon>Araneoidea</taxon>
        <taxon>Nephilidae</taxon>
        <taxon>Nephila</taxon>
    </lineage>
</organism>
<evidence type="ECO:0000313" key="1">
    <source>
        <dbReference type="EMBL" id="GFS69473.1"/>
    </source>
</evidence>
<dbReference type="OrthoDB" id="6429968at2759"/>
<sequence>MPKSFVKRRCYFIPKLKVVEVSDANTSNASTSRKKIESSAKTNIAEYKFCNKLDSLIFSEDSGNRRGLCVNLVLQCIYCGQATSAMSSDMTKKNI</sequence>
<dbReference type="Proteomes" id="UP000887013">
    <property type="component" value="Unassembled WGS sequence"/>
</dbReference>